<sequence length="367" mass="40628">MSDDDKNKNQIGQAAVTLADNTFGQKTVQKIYDSNVTTKDSDSVEQGKSSEVWKYFEKSKEKGEAVCKVCRAVLKAAGGSTSGLINHAKHRHDISILKRKIVPDGDCFGVSIDENEADVPEFSSNYKGVITKVRKIVKKFRRSPKKNDVLQSYVTVEFNRESALLLDCKTRWNSLADMLERFNELRKPIKKALVDIGENLDIDERGLTVVSEIVNALKPIKAAVEALCRRDANLVTADTILIFTLSQLQQQNTNLALSLFESLKNRILERRTKLSGVLKYLHTGSFSSTANDSEADDSGDMSISTEVAEIFNVPAGETVESVIIGLLMRLFGEGKDAQDLRQATAQSTSTSTESDTNVRPKKNTKRS</sequence>
<evidence type="ECO:0000256" key="6">
    <source>
        <dbReference type="ARBA" id="ARBA00023163"/>
    </source>
</evidence>
<dbReference type="InterPro" id="IPR036236">
    <property type="entry name" value="Znf_C2H2_sf"/>
</dbReference>
<keyword evidence="12" id="KW-1185">Reference proteome</keyword>
<evidence type="ECO:0000259" key="10">
    <source>
        <dbReference type="PROSITE" id="PS50808"/>
    </source>
</evidence>
<dbReference type="OrthoDB" id="10043784at2759"/>
<evidence type="ECO:0000256" key="2">
    <source>
        <dbReference type="ARBA" id="ARBA00022723"/>
    </source>
</evidence>
<dbReference type="Proteomes" id="UP001151699">
    <property type="component" value="Chromosome B"/>
</dbReference>
<feature type="compositionally biased region" description="Low complexity" evidence="9">
    <location>
        <begin position="342"/>
        <end position="354"/>
    </location>
</feature>
<dbReference type="InterPro" id="IPR003656">
    <property type="entry name" value="Znf_BED"/>
</dbReference>
<keyword evidence="2" id="KW-0479">Metal-binding</keyword>
<dbReference type="AlphaFoldDB" id="A0A9Q0S274"/>
<dbReference type="PANTHER" id="PTHR46481:SF10">
    <property type="entry name" value="ZINC FINGER BED DOMAIN-CONTAINING PROTEIN 39"/>
    <property type="match status" value="1"/>
</dbReference>
<evidence type="ECO:0000256" key="5">
    <source>
        <dbReference type="ARBA" id="ARBA00023015"/>
    </source>
</evidence>
<evidence type="ECO:0000256" key="3">
    <source>
        <dbReference type="ARBA" id="ARBA00022771"/>
    </source>
</evidence>
<organism evidence="11 12">
    <name type="scientific">Pseudolycoriella hygida</name>
    <dbReference type="NCBI Taxonomy" id="35572"/>
    <lineage>
        <taxon>Eukaryota</taxon>
        <taxon>Metazoa</taxon>
        <taxon>Ecdysozoa</taxon>
        <taxon>Arthropoda</taxon>
        <taxon>Hexapoda</taxon>
        <taxon>Insecta</taxon>
        <taxon>Pterygota</taxon>
        <taxon>Neoptera</taxon>
        <taxon>Endopterygota</taxon>
        <taxon>Diptera</taxon>
        <taxon>Nematocera</taxon>
        <taxon>Sciaroidea</taxon>
        <taxon>Sciaridae</taxon>
        <taxon>Pseudolycoriella</taxon>
    </lineage>
</organism>
<feature type="domain" description="BED-type" evidence="10">
    <location>
        <begin position="47"/>
        <end position="92"/>
    </location>
</feature>
<evidence type="ECO:0000313" key="11">
    <source>
        <dbReference type="EMBL" id="KAJ6642702.1"/>
    </source>
</evidence>
<evidence type="ECO:0000256" key="9">
    <source>
        <dbReference type="SAM" id="MobiDB-lite"/>
    </source>
</evidence>
<feature type="region of interest" description="Disordered" evidence="9">
    <location>
        <begin position="338"/>
        <end position="367"/>
    </location>
</feature>
<evidence type="ECO:0000256" key="7">
    <source>
        <dbReference type="ARBA" id="ARBA00023242"/>
    </source>
</evidence>
<reference evidence="11" key="1">
    <citation type="submission" date="2022-07" db="EMBL/GenBank/DDBJ databases">
        <authorList>
            <person name="Trinca V."/>
            <person name="Uliana J.V.C."/>
            <person name="Torres T.T."/>
            <person name="Ward R.J."/>
            <person name="Monesi N."/>
        </authorList>
    </citation>
    <scope>NUCLEOTIDE SEQUENCE</scope>
    <source>
        <strain evidence="11">HSMRA1968</strain>
        <tissue evidence="11">Whole embryos</tissue>
    </source>
</reference>
<dbReference type="GO" id="GO:0009791">
    <property type="term" value="P:post-embryonic development"/>
    <property type="evidence" value="ECO:0007669"/>
    <property type="project" value="UniProtKB-ARBA"/>
</dbReference>
<keyword evidence="5" id="KW-0805">Transcription regulation</keyword>
<protein>
    <recommendedName>
        <fullName evidence="10">BED-type domain-containing protein</fullName>
    </recommendedName>
</protein>
<dbReference type="GO" id="GO:0008270">
    <property type="term" value="F:zinc ion binding"/>
    <property type="evidence" value="ECO:0007669"/>
    <property type="project" value="UniProtKB-KW"/>
</dbReference>
<dbReference type="PANTHER" id="PTHR46481">
    <property type="entry name" value="ZINC FINGER BED DOMAIN-CONTAINING PROTEIN 4"/>
    <property type="match status" value="1"/>
</dbReference>
<dbReference type="GO" id="GO:0005634">
    <property type="term" value="C:nucleus"/>
    <property type="evidence" value="ECO:0007669"/>
    <property type="project" value="UniProtKB-SubCell"/>
</dbReference>
<dbReference type="SUPFAM" id="SSF53098">
    <property type="entry name" value="Ribonuclease H-like"/>
    <property type="match status" value="1"/>
</dbReference>
<evidence type="ECO:0000256" key="1">
    <source>
        <dbReference type="ARBA" id="ARBA00004123"/>
    </source>
</evidence>
<keyword evidence="4" id="KW-0862">Zinc</keyword>
<dbReference type="InterPro" id="IPR012337">
    <property type="entry name" value="RNaseH-like_sf"/>
</dbReference>
<proteinExistence type="predicted"/>
<comment type="subcellular location">
    <subcellularLocation>
        <location evidence="1">Nucleus</location>
    </subcellularLocation>
</comment>
<dbReference type="InterPro" id="IPR052035">
    <property type="entry name" value="ZnF_BED_domain_contain"/>
</dbReference>
<dbReference type="EMBL" id="WJQU01000002">
    <property type="protein sequence ID" value="KAJ6642702.1"/>
    <property type="molecule type" value="Genomic_DNA"/>
</dbReference>
<comment type="caution">
    <text evidence="11">The sequence shown here is derived from an EMBL/GenBank/DDBJ whole genome shotgun (WGS) entry which is preliminary data.</text>
</comment>
<evidence type="ECO:0000256" key="8">
    <source>
        <dbReference type="PROSITE-ProRule" id="PRU00027"/>
    </source>
</evidence>
<dbReference type="SMART" id="SM00614">
    <property type="entry name" value="ZnF_BED"/>
    <property type="match status" value="1"/>
</dbReference>
<dbReference type="SUPFAM" id="SSF57667">
    <property type="entry name" value="beta-beta-alpha zinc fingers"/>
    <property type="match status" value="1"/>
</dbReference>
<keyword evidence="6" id="KW-0804">Transcription</keyword>
<keyword evidence="7" id="KW-0539">Nucleus</keyword>
<keyword evidence="3 8" id="KW-0863">Zinc-finger</keyword>
<evidence type="ECO:0000313" key="12">
    <source>
        <dbReference type="Proteomes" id="UP001151699"/>
    </source>
</evidence>
<evidence type="ECO:0000256" key="4">
    <source>
        <dbReference type="ARBA" id="ARBA00022833"/>
    </source>
</evidence>
<accession>A0A9Q0S274</accession>
<dbReference type="PROSITE" id="PS50808">
    <property type="entry name" value="ZF_BED"/>
    <property type="match status" value="1"/>
</dbReference>
<gene>
    <name evidence="11" type="ORF">Bhyg_07656</name>
</gene>
<dbReference type="Pfam" id="PF02892">
    <property type="entry name" value="zf-BED"/>
    <property type="match status" value="1"/>
</dbReference>
<name>A0A9Q0S274_9DIPT</name>
<dbReference type="GO" id="GO:0003677">
    <property type="term" value="F:DNA binding"/>
    <property type="evidence" value="ECO:0007669"/>
    <property type="project" value="InterPro"/>
</dbReference>
<feature type="non-terminal residue" evidence="11">
    <location>
        <position position="367"/>
    </location>
</feature>